<reference evidence="1" key="2">
    <citation type="journal article" date="2015" name="Data Brief">
        <title>Shoot transcriptome of the giant reed, Arundo donax.</title>
        <authorList>
            <person name="Barrero R.A."/>
            <person name="Guerrero F.D."/>
            <person name="Moolhuijzen P."/>
            <person name="Goolsby J.A."/>
            <person name="Tidwell J."/>
            <person name="Bellgard S.E."/>
            <person name="Bellgard M.I."/>
        </authorList>
    </citation>
    <scope>NUCLEOTIDE SEQUENCE</scope>
    <source>
        <tissue evidence="1">Shoot tissue taken approximately 20 cm above the soil surface</tissue>
    </source>
</reference>
<reference evidence="1" key="1">
    <citation type="submission" date="2014-09" db="EMBL/GenBank/DDBJ databases">
        <authorList>
            <person name="Magalhaes I.L.F."/>
            <person name="Oliveira U."/>
            <person name="Santos F.R."/>
            <person name="Vidigal T.H.D.A."/>
            <person name="Brescovit A.D."/>
            <person name="Santos A.J."/>
        </authorList>
    </citation>
    <scope>NUCLEOTIDE SEQUENCE</scope>
    <source>
        <tissue evidence="1">Shoot tissue taken approximately 20 cm above the soil surface</tissue>
    </source>
</reference>
<sequence>MAGGFAAVGGSGSKVWEQL</sequence>
<dbReference type="AlphaFoldDB" id="A0A0A8YPR3"/>
<evidence type="ECO:0000313" key="1">
    <source>
        <dbReference type="EMBL" id="JAD28714.1"/>
    </source>
</evidence>
<accession>A0A0A8YPR3</accession>
<proteinExistence type="predicted"/>
<organism evidence="1">
    <name type="scientific">Arundo donax</name>
    <name type="common">Giant reed</name>
    <name type="synonym">Donax arundinaceus</name>
    <dbReference type="NCBI Taxonomy" id="35708"/>
    <lineage>
        <taxon>Eukaryota</taxon>
        <taxon>Viridiplantae</taxon>
        <taxon>Streptophyta</taxon>
        <taxon>Embryophyta</taxon>
        <taxon>Tracheophyta</taxon>
        <taxon>Spermatophyta</taxon>
        <taxon>Magnoliopsida</taxon>
        <taxon>Liliopsida</taxon>
        <taxon>Poales</taxon>
        <taxon>Poaceae</taxon>
        <taxon>PACMAD clade</taxon>
        <taxon>Arundinoideae</taxon>
        <taxon>Arundineae</taxon>
        <taxon>Arundo</taxon>
    </lineage>
</organism>
<protein>
    <submittedName>
        <fullName evidence="1">Uncharacterized protein</fullName>
    </submittedName>
</protein>
<name>A0A0A8YPR3_ARUDO</name>
<dbReference type="EMBL" id="GBRH01269181">
    <property type="protein sequence ID" value="JAD28714.1"/>
    <property type="molecule type" value="Transcribed_RNA"/>
</dbReference>